<dbReference type="Ensembl" id="ENSONIT00000047020.1">
    <property type="protein sequence ID" value="ENSONIP00000051785.1"/>
    <property type="gene ID" value="ENSONIG00000034941.1"/>
</dbReference>
<feature type="domain" description="Ig-like" evidence="2">
    <location>
        <begin position="12"/>
        <end position="139"/>
    </location>
</feature>
<evidence type="ECO:0000313" key="3">
    <source>
        <dbReference type="Ensembl" id="ENSONIP00000051785.1"/>
    </source>
</evidence>
<sequence>MLSLLFFCAREPNLSLEREMQQHISSLLTILIFMLQFEACISETYMDLYYTPGNDVILPCDNTSSLNSSCSIITWFYNRDNSETTEMVWNGVIMENSAQAARLSLYSNCSLGIRNIVAEDAGLYCCRSGNTTAQDTNVGLHILNISASQTLNGDGYITLACTLFKYSDSQLCGENSILWLNERGTVLLGSGARDTGPMCVSLLTVKPQRAQHKTYTCQYIKKNSVKIEAHYTLRAVISGQMYHLYHRPGDCVTLPCDSLSDTCAMINWLYSKDSSQTEILVQNSNVKQSAQAARLSLQSNCSLGINNITAEDAGKYFCRPEGTTGQGTSVYLHILTISGSPSDTDPQKDGNITLECSLFRYYSSIPCKKKSICWVDETGFALPDRGVLQNGQTKCVSLLTVKHQSDHNKRYTCQFLNKKTVMIEGHYTPVFIASTNPLSDSTPNKGFIIIGAGMVILVLVVIFTVFIKYSRRAKVTEDIQKRSHHNVTILKNTLENEKMKNKETHTGTWRTKSKQKGSIWPADLNSGSSCCEVTLLP</sequence>
<dbReference type="GO" id="GO:0009897">
    <property type="term" value="C:external side of plasma membrane"/>
    <property type="evidence" value="ECO:0007669"/>
    <property type="project" value="TreeGrafter"/>
</dbReference>
<reference evidence="3" key="2">
    <citation type="submission" date="2025-08" db="UniProtKB">
        <authorList>
            <consortium name="Ensembl"/>
        </authorList>
    </citation>
    <scope>IDENTIFICATION</scope>
</reference>
<dbReference type="Proteomes" id="UP000005207">
    <property type="component" value="Linkage group LG15"/>
</dbReference>
<dbReference type="GO" id="GO:0045121">
    <property type="term" value="C:membrane raft"/>
    <property type="evidence" value="ECO:0007669"/>
    <property type="project" value="TreeGrafter"/>
</dbReference>
<dbReference type="GO" id="GO:1990782">
    <property type="term" value="F:protein tyrosine kinase binding"/>
    <property type="evidence" value="ECO:0007669"/>
    <property type="project" value="TreeGrafter"/>
</dbReference>
<dbReference type="InterPro" id="IPR013783">
    <property type="entry name" value="Ig-like_fold"/>
</dbReference>
<dbReference type="PROSITE" id="PS50835">
    <property type="entry name" value="IG_LIKE"/>
    <property type="match status" value="2"/>
</dbReference>
<gene>
    <name evidence="3" type="primary">LOC102081977</name>
</gene>
<feature type="transmembrane region" description="Helical" evidence="1">
    <location>
        <begin position="446"/>
        <end position="467"/>
    </location>
</feature>
<dbReference type="InterPro" id="IPR003599">
    <property type="entry name" value="Ig_sub"/>
</dbReference>
<keyword evidence="1" id="KW-0472">Membrane</keyword>
<dbReference type="SMART" id="SM00409">
    <property type="entry name" value="IG"/>
    <property type="match status" value="3"/>
</dbReference>
<evidence type="ECO:0000313" key="4">
    <source>
        <dbReference type="Proteomes" id="UP000005207"/>
    </source>
</evidence>
<keyword evidence="1" id="KW-1133">Transmembrane helix</keyword>
<dbReference type="PANTHER" id="PTHR11422:SF5">
    <property type="entry name" value="DIVERSE IMMUNOGLOBULIN DOMAIN-CONTAINING PROTEIN 1.1 ISOFORM X1-RELATED"/>
    <property type="match status" value="1"/>
</dbReference>
<organism evidence="3 4">
    <name type="scientific">Oreochromis niloticus</name>
    <name type="common">Nile tilapia</name>
    <name type="synonym">Tilapia nilotica</name>
    <dbReference type="NCBI Taxonomy" id="8128"/>
    <lineage>
        <taxon>Eukaryota</taxon>
        <taxon>Metazoa</taxon>
        <taxon>Chordata</taxon>
        <taxon>Craniata</taxon>
        <taxon>Vertebrata</taxon>
        <taxon>Euteleostomi</taxon>
        <taxon>Actinopterygii</taxon>
        <taxon>Neopterygii</taxon>
        <taxon>Teleostei</taxon>
        <taxon>Neoteleostei</taxon>
        <taxon>Acanthomorphata</taxon>
        <taxon>Ovalentaria</taxon>
        <taxon>Cichlomorphae</taxon>
        <taxon>Cichliformes</taxon>
        <taxon>Cichlidae</taxon>
        <taxon>African cichlids</taxon>
        <taxon>Pseudocrenilabrinae</taxon>
        <taxon>Oreochromini</taxon>
        <taxon>Oreochromis</taxon>
    </lineage>
</organism>
<dbReference type="Pfam" id="PF07686">
    <property type="entry name" value="V-set"/>
    <property type="match status" value="2"/>
</dbReference>
<dbReference type="GO" id="GO:0042289">
    <property type="term" value="F:MHC class II protein binding"/>
    <property type="evidence" value="ECO:0007669"/>
    <property type="project" value="TreeGrafter"/>
</dbReference>
<evidence type="ECO:0000256" key="1">
    <source>
        <dbReference type="SAM" id="Phobius"/>
    </source>
</evidence>
<dbReference type="InterPro" id="IPR036179">
    <property type="entry name" value="Ig-like_dom_sf"/>
</dbReference>
<dbReference type="GO" id="GO:0035723">
    <property type="term" value="P:interleukin-15-mediated signaling pathway"/>
    <property type="evidence" value="ECO:0007669"/>
    <property type="project" value="TreeGrafter"/>
</dbReference>
<dbReference type="GO" id="GO:0070374">
    <property type="term" value="P:positive regulation of ERK1 and ERK2 cascade"/>
    <property type="evidence" value="ECO:0007669"/>
    <property type="project" value="TreeGrafter"/>
</dbReference>
<dbReference type="InterPro" id="IPR013106">
    <property type="entry name" value="Ig_V-set"/>
</dbReference>
<reference evidence="3" key="3">
    <citation type="submission" date="2025-09" db="UniProtKB">
        <authorList>
            <consortium name="Ensembl"/>
        </authorList>
    </citation>
    <scope>IDENTIFICATION</scope>
</reference>
<keyword evidence="1" id="KW-0812">Transmembrane</keyword>
<dbReference type="Gene3D" id="2.60.40.10">
    <property type="entry name" value="Immunoglobulins"/>
    <property type="match status" value="2"/>
</dbReference>
<dbReference type="GO" id="GO:0042110">
    <property type="term" value="P:T cell activation"/>
    <property type="evidence" value="ECO:0007669"/>
    <property type="project" value="TreeGrafter"/>
</dbReference>
<protein>
    <recommendedName>
        <fullName evidence="2">Ig-like domain-containing protein</fullName>
    </recommendedName>
</protein>
<dbReference type="PANTHER" id="PTHR11422">
    <property type="entry name" value="T-CELL SURFACE GLYCOPROTEIN CD4"/>
    <property type="match status" value="1"/>
</dbReference>
<keyword evidence="4" id="KW-1185">Reference proteome</keyword>
<accession>A0A669D068</accession>
<dbReference type="InterPro" id="IPR003598">
    <property type="entry name" value="Ig_sub2"/>
</dbReference>
<dbReference type="SMART" id="SM00408">
    <property type="entry name" value="IGc2"/>
    <property type="match status" value="2"/>
</dbReference>
<dbReference type="InParanoid" id="A0A669D068"/>
<name>A0A669D068_ORENI</name>
<reference evidence="4" key="1">
    <citation type="submission" date="2012-01" db="EMBL/GenBank/DDBJ databases">
        <title>The Genome Sequence of Oreochromis niloticus (Nile Tilapia).</title>
        <authorList>
            <consortium name="Broad Institute Genome Assembly Team"/>
            <consortium name="Broad Institute Sequencing Platform"/>
            <person name="Di Palma F."/>
            <person name="Johnson J."/>
            <person name="Lander E.S."/>
            <person name="Lindblad-Toh K."/>
        </authorList>
    </citation>
    <scope>NUCLEOTIDE SEQUENCE [LARGE SCALE GENOMIC DNA]</scope>
</reference>
<dbReference type="SUPFAM" id="SSF48726">
    <property type="entry name" value="Immunoglobulin"/>
    <property type="match status" value="2"/>
</dbReference>
<feature type="domain" description="Ig-like" evidence="2">
    <location>
        <begin position="249"/>
        <end position="319"/>
    </location>
</feature>
<evidence type="ECO:0000259" key="2">
    <source>
        <dbReference type="PROSITE" id="PS50835"/>
    </source>
</evidence>
<dbReference type="AlphaFoldDB" id="A0A669D068"/>
<proteinExistence type="predicted"/>
<dbReference type="GeneTree" id="ENSGT00970000193439"/>
<dbReference type="InterPro" id="IPR007110">
    <property type="entry name" value="Ig-like_dom"/>
</dbReference>